<gene>
    <name evidence="2" type="ORF">CWB99_01725</name>
</gene>
<protein>
    <submittedName>
        <fullName evidence="2">DUF3325 domain-containing protein</fullName>
    </submittedName>
</protein>
<dbReference type="RefSeq" id="WP_138550901.1">
    <property type="nucleotide sequence ID" value="NZ_PNCH01000015.1"/>
</dbReference>
<dbReference type="Pfam" id="PF11804">
    <property type="entry name" value="DUF3325"/>
    <property type="match status" value="1"/>
</dbReference>
<comment type="caution">
    <text evidence="2">The sequence shown here is derived from an EMBL/GenBank/DDBJ whole genome shotgun (WGS) entry which is preliminary data.</text>
</comment>
<proteinExistence type="predicted"/>
<sequence length="109" mass="12509">MLITLILILLLFGFALLSMAMHRHYSQVVGSSMHPVRQQLWLLRIGGTGLNLFALFVCVFSWGVSRGLVYWFGSATMVVFIVIGVLTYRPRWLRWICRSVAYKLQNSSK</sequence>
<keyword evidence="1" id="KW-0812">Transmembrane</keyword>
<name>A0A5S3WVF2_9GAMM</name>
<feature type="transmembrane region" description="Helical" evidence="1">
    <location>
        <begin position="68"/>
        <end position="88"/>
    </location>
</feature>
<dbReference type="AlphaFoldDB" id="A0A5S3WVF2"/>
<accession>A0A5S3WVF2</accession>
<keyword evidence="1" id="KW-1133">Transmembrane helix</keyword>
<dbReference type="EMBL" id="PNCI01000003">
    <property type="protein sequence ID" value="TMP32616.1"/>
    <property type="molecule type" value="Genomic_DNA"/>
</dbReference>
<organism evidence="2 3">
    <name type="scientific">Pseudoalteromonas rubra</name>
    <dbReference type="NCBI Taxonomy" id="43658"/>
    <lineage>
        <taxon>Bacteria</taxon>
        <taxon>Pseudomonadati</taxon>
        <taxon>Pseudomonadota</taxon>
        <taxon>Gammaproteobacteria</taxon>
        <taxon>Alteromonadales</taxon>
        <taxon>Pseudoalteromonadaceae</taxon>
        <taxon>Pseudoalteromonas</taxon>
    </lineage>
</organism>
<dbReference type="OrthoDB" id="6313443at2"/>
<feature type="transmembrane region" description="Helical" evidence="1">
    <location>
        <begin position="41"/>
        <end position="62"/>
    </location>
</feature>
<keyword evidence="1" id="KW-0472">Membrane</keyword>
<reference evidence="3" key="2">
    <citation type="submission" date="2019-06" db="EMBL/GenBank/DDBJ databases">
        <title>Co-occurence of chitin degradation, pigmentation and bioactivity in marine Pseudoalteromonas.</title>
        <authorList>
            <person name="Sonnenschein E.C."/>
            <person name="Bech P.K."/>
        </authorList>
    </citation>
    <scope>NUCLEOTIDE SEQUENCE [LARGE SCALE GENOMIC DNA]</scope>
    <source>
        <strain evidence="3">S2676</strain>
    </source>
</reference>
<evidence type="ECO:0000313" key="3">
    <source>
        <dbReference type="Proteomes" id="UP000310249"/>
    </source>
</evidence>
<dbReference type="Proteomes" id="UP000310249">
    <property type="component" value="Unassembled WGS sequence"/>
</dbReference>
<reference evidence="2 3" key="1">
    <citation type="submission" date="2018-01" db="EMBL/GenBank/DDBJ databases">
        <authorList>
            <person name="Paulsen S."/>
            <person name="Gram L.K."/>
        </authorList>
    </citation>
    <scope>NUCLEOTIDE SEQUENCE [LARGE SCALE GENOMIC DNA]</scope>
    <source>
        <strain evidence="2 3">S2676</strain>
    </source>
</reference>
<feature type="transmembrane region" description="Helical" evidence="1">
    <location>
        <begin position="6"/>
        <end position="21"/>
    </location>
</feature>
<evidence type="ECO:0000256" key="1">
    <source>
        <dbReference type="SAM" id="Phobius"/>
    </source>
</evidence>
<evidence type="ECO:0000313" key="2">
    <source>
        <dbReference type="EMBL" id="TMP32616.1"/>
    </source>
</evidence>
<dbReference type="InterPro" id="IPR021762">
    <property type="entry name" value="DUF3325"/>
</dbReference>